<sequence>MATKKVETFDLQLVTYSTPLPVDVVIARLDAEVVKDKCPGKEFGAGEGFKTKEEVEAALTAGIGPSGLIYFTEFDHGKWLPFYQDPPFSKPARRVLFYHIGNPIIAETMIRHDIRASHNLPPRVLIVEREDGSGTDVHFHLPSSVIYLNRPHTEMKAATDRLDRIFEGIGERITAV</sequence>
<evidence type="ECO:0008006" key="3">
    <source>
        <dbReference type="Google" id="ProtNLM"/>
    </source>
</evidence>
<protein>
    <recommendedName>
        <fullName evidence="3">DUF302 domain-containing protein</fullName>
    </recommendedName>
</protein>
<evidence type="ECO:0000313" key="2">
    <source>
        <dbReference type="Proteomes" id="UP001221142"/>
    </source>
</evidence>
<proteinExistence type="predicted"/>
<organism evidence="1 2">
    <name type="scientific">Roridomyces roridus</name>
    <dbReference type="NCBI Taxonomy" id="1738132"/>
    <lineage>
        <taxon>Eukaryota</taxon>
        <taxon>Fungi</taxon>
        <taxon>Dikarya</taxon>
        <taxon>Basidiomycota</taxon>
        <taxon>Agaricomycotina</taxon>
        <taxon>Agaricomycetes</taxon>
        <taxon>Agaricomycetidae</taxon>
        <taxon>Agaricales</taxon>
        <taxon>Marasmiineae</taxon>
        <taxon>Mycenaceae</taxon>
        <taxon>Roridomyces</taxon>
    </lineage>
</organism>
<comment type="caution">
    <text evidence="1">The sequence shown here is derived from an EMBL/GenBank/DDBJ whole genome shotgun (WGS) entry which is preliminary data.</text>
</comment>
<dbReference type="InterPro" id="IPR005180">
    <property type="entry name" value="DUF302"/>
</dbReference>
<name>A0AAD7FNS2_9AGAR</name>
<dbReference type="InterPro" id="IPR035923">
    <property type="entry name" value="TT1751-like_sf"/>
</dbReference>
<gene>
    <name evidence="1" type="ORF">FB45DRAFT_1056589</name>
</gene>
<dbReference type="Gene3D" id="3.30.310.70">
    <property type="entry name" value="TT1751-like domain"/>
    <property type="match status" value="1"/>
</dbReference>
<keyword evidence="2" id="KW-1185">Reference proteome</keyword>
<accession>A0AAD7FNS2</accession>
<reference evidence="1" key="1">
    <citation type="submission" date="2023-03" db="EMBL/GenBank/DDBJ databases">
        <title>Massive genome expansion in bonnet fungi (Mycena s.s.) driven by repeated elements and novel gene families across ecological guilds.</title>
        <authorList>
            <consortium name="Lawrence Berkeley National Laboratory"/>
            <person name="Harder C.B."/>
            <person name="Miyauchi S."/>
            <person name="Viragh M."/>
            <person name="Kuo A."/>
            <person name="Thoen E."/>
            <person name="Andreopoulos B."/>
            <person name="Lu D."/>
            <person name="Skrede I."/>
            <person name="Drula E."/>
            <person name="Henrissat B."/>
            <person name="Morin E."/>
            <person name="Kohler A."/>
            <person name="Barry K."/>
            <person name="LaButti K."/>
            <person name="Morin E."/>
            <person name="Salamov A."/>
            <person name="Lipzen A."/>
            <person name="Mereny Z."/>
            <person name="Hegedus B."/>
            <person name="Baldrian P."/>
            <person name="Stursova M."/>
            <person name="Weitz H."/>
            <person name="Taylor A."/>
            <person name="Grigoriev I.V."/>
            <person name="Nagy L.G."/>
            <person name="Martin F."/>
            <person name="Kauserud H."/>
        </authorList>
    </citation>
    <scope>NUCLEOTIDE SEQUENCE</scope>
    <source>
        <strain evidence="1">9284</strain>
    </source>
</reference>
<dbReference type="SUPFAM" id="SSF103247">
    <property type="entry name" value="TT1751-like"/>
    <property type="match status" value="1"/>
</dbReference>
<dbReference type="EMBL" id="JARKIF010000007">
    <property type="protein sequence ID" value="KAJ7634581.1"/>
    <property type="molecule type" value="Genomic_DNA"/>
</dbReference>
<dbReference type="Proteomes" id="UP001221142">
    <property type="component" value="Unassembled WGS sequence"/>
</dbReference>
<evidence type="ECO:0000313" key="1">
    <source>
        <dbReference type="EMBL" id="KAJ7634581.1"/>
    </source>
</evidence>
<dbReference type="CDD" id="cd14797">
    <property type="entry name" value="DUF302"/>
    <property type="match status" value="1"/>
</dbReference>
<dbReference type="AlphaFoldDB" id="A0AAD7FNS2"/>